<name>A0A850PLX7_9MYCO</name>
<evidence type="ECO:0000313" key="4">
    <source>
        <dbReference type="Proteomes" id="UP000570517"/>
    </source>
</evidence>
<dbReference type="InterPro" id="IPR054707">
    <property type="entry name" value="DhpH_subs-bd"/>
</dbReference>
<dbReference type="InterPro" id="IPR002938">
    <property type="entry name" value="FAD-bd"/>
</dbReference>
<dbReference type="PANTHER" id="PTHR47469">
    <property type="entry name" value="MONOOXYGENASE-LIKE"/>
    <property type="match status" value="1"/>
</dbReference>
<dbReference type="Pfam" id="PF22607">
    <property type="entry name" value="FAD_binding-like"/>
    <property type="match status" value="1"/>
</dbReference>
<keyword evidence="3" id="KW-0503">Monooxygenase</keyword>
<dbReference type="GO" id="GO:0071949">
    <property type="term" value="F:FAD binding"/>
    <property type="evidence" value="ECO:0007669"/>
    <property type="project" value="InterPro"/>
</dbReference>
<evidence type="ECO:0000259" key="1">
    <source>
        <dbReference type="Pfam" id="PF01494"/>
    </source>
</evidence>
<accession>A0A850PLX7</accession>
<dbReference type="GO" id="GO:0004497">
    <property type="term" value="F:monooxygenase activity"/>
    <property type="evidence" value="ECO:0007669"/>
    <property type="project" value="UniProtKB-KW"/>
</dbReference>
<organism evidence="3 4">
    <name type="scientific">Mycolicibacterium hippocampi</name>
    <dbReference type="NCBI Taxonomy" id="659824"/>
    <lineage>
        <taxon>Bacteria</taxon>
        <taxon>Bacillati</taxon>
        <taxon>Actinomycetota</taxon>
        <taxon>Actinomycetes</taxon>
        <taxon>Mycobacteriales</taxon>
        <taxon>Mycobacteriaceae</taxon>
        <taxon>Mycolicibacterium</taxon>
    </lineage>
</organism>
<evidence type="ECO:0000259" key="2">
    <source>
        <dbReference type="Pfam" id="PF22607"/>
    </source>
</evidence>
<protein>
    <submittedName>
        <fullName evidence="3">FAD-dependent monooxygenase</fullName>
    </submittedName>
</protein>
<evidence type="ECO:0000313" key="3">
    <source>
        <dbReference type="EMBL" id="NVN49150.1"/>
    </source>
</evidence>
<comment type="caution">
    <text evidence="3">The sequence shown here is derived from an EMBL/GenBank/DDBJ whole genome shotgun (WGS) entry which is preliminary data.</text>
</comment>
<dbReference type="Proteomes" id="UP000570517">
    <property type="component" value="Unassembled WGS sequence"/>
</dbReference>
<dbReference type="InterPro" id="IPR053212">
    <property type="entry name" value="DHP_3-monooxygenase"/>
</dbReference>
<dbReference type="NCBIfam" id="NF005566">
    <property type="entry name" value="PRK07236.1"/>
    <property type="match status" value="1"/>
</dbReference>
<keyword evidence="3" id="KW-0560">Oxidoreductase</keyword>
<dbReference type="AlphaFoldDB" id="A0A850PLX7"/>
<dbReference type="EMBL" id="JABFYL010000011">
    <property type="protein sequence ID" value="NVN49150.1"/>
    <property type="molecule type" value="Genomic_DNA"/>
</dbReference>
<dbReference type="Gene3D" id="3.50.50.60">
    <property type="entry name" value="FAD/NAD(P)-binding domain"/>
    <property type="match status" value="2"/>
</dbReference>
<gene>
    <name evidence="3" type="ORF">HLY00_3510</name>
</gene>
<feature type="domain" description="FAD-binding" evidence="1">
    <location>
        <begin position="15"/>
        <end position="161"/>
    </location>
</feature>
<dbReference type="PRINTS" id="PR00420">
    <property type="entry name" value="RNGMNOXGNASE"/>
</dbReference>
<feature type="domain" description="2,6-dihydroxypyridine 3-monooxygenase substrate binding" evidence="2">
    <location>
        <begin position="172"/>
        <end position="293"/>
    </location>
</feature>
<reference evidence="3 4" key="1">
    <citation type="submission" date="2020-05" db="EMBL/GenBank/DDBJ databases">
        <title>Draft genome sequence of Mycobacterium hippocampi DL, isolated from European seabass, Dicentrarchus labrax, reared in fish farms.</title>
        <authorList>
            <person name="Stathopoulou P."/>
            <person name="Asimakis E."/>
            <person name="Tzokas K."/>
            <person name="Batargias C."/>
            <person name="Tsiamis G."/>
        </authorList>
    </citation>
    <scope>NUCLEOTIDE SEQUENCE [LARGE SCALE GENOMIC DNA]</scope>
    <source>
        <strain evidence="3 4">DL</strain>
    </source>
</reference>
<dbReference type="SUPFAM" id="SSF54373">
    <property type="entry name" value="FAD-linked reductases, C-terminal domain"/>
    <property type="match status" value="1"/>
</dbReference>
<dbReference type="PANTHER" id="PTHR47469:SF2">
    <property type="entry name" value="OS06G0597600 PROTEIN"/>
    <property type="match status" value="1"/>
</dbReference>
<dbReference type="RefSeq" id="WP_178357539.1">
    <property type="nucleotide sequence ID" value="NZ_JABFYL010000011.1"/>
</dbReference>
<dbReference type="InterPro" id="IPR036188">
    <property type="entry name" value="FAD/NAD-bd_sf"/>
</dbReference>
<proteinExistence type="predicted"/>
<dbReference type="Pfam" id="PF01494">
    <property type="entry name" value="FAD_binding_3"/>
    <property type="match status" value="1"/>
</dbReference>
<dbReference type="SUPFAM" id="SSF51905">
    <property type="entry name" value="FAD/NAD(P)-binding domain"/>
    <property type="match status" value="1"/>
</dbReference>
<sequence>MKVLSASQATTAFSAVVIGGSLGGLATAHELASVGAEVAVHERSVDRTQPRGAGIVMQPEVASLLARVGRSVPSVSVALSERQQLHRHGTPSRYHAPQWMTAWDTLYDAFRQPLEGVCVRFDSRLDHLRLDGDRVTAVFGGGFSHSADFLVGADGVGSATRLLTSGRDDGDYAGYVAFRGLEQESELPEALIDLLARRFTSFAVSGMQMLCYLVPGVHGETDPGNRRVNWVWYVNTSKAAVAGLMVGRSGQKYAHFLPPGELRPEPEDALLSLADQALPSPFAELVRLSTVFMQPVFDLPPTRMAADRVALIGDAAGTVRPHTASGTSKALGDAAALAQALNGWNGSDPVPRRALHAWELSRLTHLTDVAAAGVRLAARSSLGAGGPRFLEAGERVSVRRGGYQLLGE</sequence>
<keyword evidence="4" id="KW-1185">Reference proteome</keyword>